<name>A0A9P9BX77_9PEZI</name>
<sequence length="223" mass="24039">MTPAEKTQASGSEFEVSSQEQSGQYVDKRSKTFDAIQVALSSLSLLCGLVVLGTSSSVASVYSSTHLPIELDLPLWPEDFDIRPTNALIAGGVLVAVVNFVALAFAKIQKLQKLQMAQRIVTFAAPSIGFLSVFVAVVLFYSVNASTTTDTVHSWSCQWDYTPMSTKPYFDSVCKESKTALYLSIILIPVEAAALGLGLYRMLLERKALQSNPASKSSSPSLA</sequence>
<proteinExistence type="predicted"/>
<evidence type="ECO:0000256" key="2">
    <source>
        <dbReference type="SAM" id="Phobius"/>
    </source>
</evidence>
<feature type="region of interest" description="Disordered" evidence="1">
    <location>
        <begin position="1"/>
        <end position="21"/>
    </location>
</feature>
<keyword evidence="4" id="KW-1185">Reference proteome</keyword>
<gene>
    <name evidence="3" type="ORF">B0I36DRAFT_358493</name>
</gene>
<feature type="transmembrane region" description="Helical" evidence="2">
    <location>
        <begin position="87"/>
        <end position="108"/>
    </location>
</feature>
<keyword evidence="2" id="KW-1133">Transmembrane helix</keyword>
<organism evidence="3 4">
    <name type="scientific">Microdochium trichocladiopsis</name>
    <dbReference type="NCBI Taxonomy" id="1682393"/>
    <lineage>
        <taxon>Eukaryota</taxon>
        <taxon>Fungi</taxon>
        <taxon>Dikarya</taxon>
        <taxon>Ascomycota</taxon>
        <taxon>Pezizomycotina</taxon>
        <taxon>Sordariomycetes</taxon>
        <taxon>Xylariomycetidae</taxon>
        <taxon>Xylariales</taxon>
        <taxon>Microdochiaceae</taxon>
        <taxon>Microdochium</taxon>
    </lineage>
</organism>
<dbReference type="RefSeq" id="XP_046019365.1">
    <property type="nucleotide sequence ID" value="XM_046157977.1"/>
</dbReference>
<evidence type="ECO:0000256" key="1">
    <source>
        <dbReference type="SAM" id="MobiDB-lite"/>
    </source>
</evidence>
<feature type="transmembrane region" description="Helical" evidence="2">
    <location>
        <begin position="120"/>
        <end position="143"/>
    </location>
</feature>
<accession>A0A9P9BX77</accession>
<dbReference type="OrthoDB" id="3890746at2759"/>
<feature type="transmembrane region" description="Helical" evidence="2">
    <location>
        <begin position="180"/>
        <end position="200"/>
    </location>
</feature>
<comment type="caution">
    <text evidence="3">The sequence shown here is derived from an EMBL/GenBank/DDBJ whole genome shotgun (WGS) entry which is preliminary data.</text>
</comment>
<dbReference type="PANTHER" id="PTHR42069:SF1">
    <property type="entry name" value="MARVEL DOMAIN-CONTAINING PROTEIN"/>
    <property type="match status" value="1"/>
</dbReference>
<dbReference type="GeneID" id="70187523"/>
<evidence type="ECO:0000313" key="3">
    <source>
        <dbReference type="EMBL" id="KAH7041310.1"/>
    </source>
</evidence>
<evidence type="ECO:0000313" key="4">
    <source>
        <dbReference type="Proteomes" id="UP000756346"/>
    </source>
</evidence>
<dbReference type="PANTHER" id="PTHR42069">
    <property type="entry name" value="HYPHAL ANASTAMOSIS-8 PROTEIN"/>
    <property type="match status" value="1"/>
</dbReference>
<dbReference type="AlphaFoldDB" id="A0A9P9BX77"/>
<dbReference type="Proteomes" id="UP000756346">
    <property type="component" value="Unassembled WGS sequence"/>
</dbReference>
<feature type="transmembrane region" description="Helical" evidence="2">
    <location>
        <begin position="38"/>
        <end position="62"/>
    </location>
</feature>
<keyword evidence="2" id="KW-0812">Transmembrane</keyword>
<dbReference type="EMBL" id="JAGTJQ010000001">
    <property type="protein sequence ID" value="KAH7041310.1"/>
    <property type="molecule type" value="Genomic_DNA"/>
</dbReference>
<reference evidence="3" key="1">
    <citation type="journal article" date="2021" name="Nat. Commun.">
        <title>Genetic determinants of endophytism in the Arabidopsis root mycobiome.</title>
        <authorList>
            <person name="Mesny F."/>
            <person name="Miyauchi S."/>
            <person name="Thiergart T."/>
            <person name="Pickel B."/>
            <person name="Atanasova L."/>
            <person name="Karlsson M."/>
            <person name="Huettel B."/>
            <person name="Barry K.W."/>
            <person name="Haridas S."/>
            <person name="Chen C."/>
            <person name="Bauer D."/>
            <person name="Andreopoulos W."/>
            <person name="Pangilinan J."/>
            <person name="LaButti K."/>
            <person name="Riley R."/>
            <person name="Lipzen A."/>
            <person name="Clum A."/>
            <person name="Drula E."/>
            <person name="Henrissat B."/>
            <person name="Kohler A."/>
            <person name="Grigoriev I.V."/>
            <person name="Martin F.M."/>
            <person name="Hacquard S."/>
        </authorList>
    </citation>
    <scope>NUCLEOTIDE SEQUENCE</scope>
    <source>
        <strain evidence="3">MPI-CAGE-CH-0230</strain>
    </source>
</reference>
<keyword evidence="2" id="KW-0472">Membrane</keyword>
<protein>
    <submittedName>
        <fullName evidence="3">Uncharacterized protein</fullName>
    </submittedName>
</protein>